<dbReference type="RefSeq" id="XP_017779384.1">
    <property type="nucleotide sequence ID" value="XM_017923895.1"/>
</dbReference>
<evidence type="ECO:0000256" key="1">
    <source>
        <dbReference type="SAM" id="MobiDB-lite"/>
    </source>
</evidence>
<sequence>MNPRSLSFTVYMFIGLTCQALYGYGDDNANISGEEIMDTTYQPDEEIVGRPPDSHEAMNNRELKPKLTTSEGGERKKRSYEFLMGLVKRNSSGYEVTKNVPEKAEHEAKASEMLLELMIKIAENPQQWTKVHNLLQKIDEDLAKSKELLEKMNVKVEDRVVQTKTEVPVDTKVNWLSQNETETKNVTEAAVVSSEMKPSKNRYQHFSYHRVTGNPMQFNKNPKAYIAVSVIAPKPVQRNSEDDLTLENELKELKPWTHQQNLKNMAQIRSKWIIQSNDRKQLYAP</sequence>
<feature type="compositionally biased region" description="Basic and acidic residues" evidence="1">
    <location>
        <begin position="52"/>
        <end position="65"/>
    </location>
</feature>
<evidence type="ECO:0000313" key="3">
    <source>
        <dbReference type="Proteomes" id="UP000695000"/>
    </source>
</evidence>
<organism evidence="3 4">
    <name type="scientific">Nicrophorus vespilloides</name>
    <name type="common">Boreal carrion beetle</name>
    <dbReference type="NCBI Taxonomy" id="110193"/>
    <lineage>
        <taxon>Eukaryota</taxon>
        <taxon>Metazoa</taxon>
        <taxon>Ecdysozoa</taxon>
        <taxon>Arthropoda</taxon>
        <taxon>Hexapoda</taxon>
        <taxon>Insecta</taxon>
        <taxon>Pterygota</taxon>
        <taxon>Neoptera</taxon>
        <taxon>Endopterygota</taxon>
        <taxon>Coleoptera</taxon>
        <taxon>Polyphaga</taxon>
        <taxon>Staphyliniformia</taxon>
        <taxon>Silphidae</taxon>
        <taxon>Nicrophorinae</taxon>
        <taxon>Nicrophorus</taxon>
    </lineage>
</organism>
<protein>
    <submittedName>
        <fullName evidence="4">Uncharacterized protein LOC108564777</fullName>
    </submittedName>
</protein>
<feature type="region of interest" description="Disordered" evidence="1">
    <location>
        <begin position="49"/>
        <end position="74"/>
    </location>
</feature>
<keyword evidence="3" id="KW-1185">Reference proteome</keyword>
<reference evidence="4" key="1">
    <citation type="submission" date="2025-08" db="UniProtKB">
        <authorList>
            <consortium name="RefSeq"/>
        </authorList>
    </citation>
    <scope>IDENTIFICATION</scope>
    <source>
        <tissue evidence="4">Whole Larva</tissue>
    </source>
</reference>
<name>A0ABM1MXT4_NICVS</name>
<evidence type="ECO:0000256" key="2">
    <source>
        <dbReference type="SAM" id="SignalP"/>
    </source>
</evidence>
<proteinExistence type="predicted"/>
<dbReference type="GeneID" id="108564777"/>
<keyword evidence="2" id="KW-0732">Signal</keyword>
<evidence type="ECO:0000313" key="4">
    <source>
        <dbReference type="RefSeq" id="XP_017779384.1"/>
    </source>
</evidence>
<feature type="signal peptide" evidence="2">
    <location>
        <begin position="1"/>
        <end position="20"/>
    </location>
</feature>
<gene>
    <name evidence="4" type="primary">LOC108564777</name>
</gene>
<feature type="chain" id="PRO_5047002675" evidence="2">
    <location>
        <begin position="21"/>
        <end position="285"/>
    </location>
</feature>
<dbReference type="Proteomes" id="UP000695000">
    <property type="component" value="Unplaced"/>
</dbReference>
<accession>A0ABM1MXT4</accession>